<comment type="caution">
    <text evidence="1">The sequence shown here is derived from an EMBL/GenBank/DDBJ whole genome shotgun (WGS) entry which is preliminary data.</text>
</comment>
<protein>
    <submittedName>
        <fullName evidence="1">Uncharacterized protein</fullName>
    </submittedName>
</protein>
<dbReference type="AlphaFoldDB" id="A0A484H0E4"/>
<organism evidence="1 2">
    <name type="scientific">Sousa chinensis</name>
    <name type="common">Indo-pacific humpbacked dolphin</name>
    <name type="synonym">Steno chinensis</name>
    <dbReference type="NCBI Taxonomy" id="103600"/>
    <lineage>
        <taxon>Eukaryota</taxon>
        <taxon>Metazoa</taxon>
        <taxon>Chordata</taxon>
        <taxon>Craniata</taxon>
        <taxon>Vertebrata</taxon>
        <taxon>Euteleostomi</taxon>
        <taxon>Mammalia</taxon>
        <taxon>Eutheria</taxon>
        <taxon>Laurasiatheria</taxon>
        <taxon>Artiodactyla</taxon>
        <taxon>Whippomorpha</taxon>
        <taxon>Cetacea</taxon>
        <taxon>Odontoceti</taxon>
        <taxon>Delphinidae</taxon>
        <taxon>Sousa</taxon>
    </lineage>
</organism>
<keyword evidence="2" id="KW-1185">Reference proteome</keyword>
<name>A0A484H0E4_SOUCH</name>
<evidence type="ECO:0000313" key="1">
    <source>
        <dbReference type="EMBL" id="TEA40906.1"/>
    </source>
</evidence>
<evidence type="ECO:0000313" key="2">
    <source>
        <dbReference type="Proteomes" id="UP000295264"/>
    </source>
</evidence>
<accession>A0A484H0E4</accession>
<feature type="non-terminal residue" evidence="1">
    <location>
        <position position="124"/>
    </location>
</feature>
<proteinExistence type="predicted"/>
<reference evidence="1 2" key="1">
    <citation type="journal article" date="2018" name="Genomics">
        <title>Molecular footprints of inshore aquatic adaptation in Indo-Pacific humpback dolphin (Sousa chinensis).</title>
        <authorList>
            <person name="Ming Y."/>
            <person name="Jian J."/>
            <person name="Yu F."/>
            <person name="Yu X."/>
            <person name="Wang J."/>
            <person name="Liu W."/>
        </authorList>
    </citation>
    <scope>NUCLEOTIDE SEQUENCE [LARGE SCALE GENOMIC DNA]</scope>
    <source>
        <strain evidence="1">MY-2018</strain>
        <tissue evidence="1">Skin</tissue>
    </source>
</reference>
<dbReference type="Proteomes" id="UP000295264">
    <property type="component" value="Unassembled WGS sequence"/>
</dbReference>
<sequence>MILFMIKRRHTLKKKKEAAKRFSAQAEEYHEFTQKIRLFTQAHKAFMSPAEEASPLKLQSLCLVALHKDTNRFTSSPGDFLKKEQNSKLPKLLFHGVMMAYLDVQTQLLKESSKSLQFQVAETK</sequence>
<dbReference type="EMBL" id="QWLN02002105">
    <property type="protein sequence ID" value="TEA40906.1"/>
    <property type="molecule type" value="Genomic_DNA"/>
</dbReference>
<gene>
    <name evidence="1" type="ORF">DBR06_SOUSAS49210002</name>
</gene>